<dbReference type="RefSeq" id="WP_071073595.1">
    <property type="nucleotide sequence ID" value="NZ_CP017756.1"/>
</dbReference>
<proteinExistence type="predicted"/>
<organism evidence="2 3">
    <name type="scientific">Cupriavidus malaysiensis</name>
    <dbReference type="NCBI Taxonomy" id="367825"/>
    <lineage>
        <taxon>Bacteria</taxon>
        <taxon>Pseudomonadati</taxon>
        <taxon>Pseudomonadota</taxon>
        <taxon>Betaproteobacteria</taxon>
        <taxon>Burkholderiales</taxon>
        <taxon>Burkholderiaceae</taxon>
        <taxon>Cupriavidus</taxon>
    </lineage>
</organism>
<evidence type="ECO:0000256" key="1">
    <source>
        <dbReference type="SAM" id="MobiDB-lite"/>
    </source>
</evidence>
<feature type="region of interest" description="Disordered" evidence="1">
    <location>
        <begin position="258"/>
        <end position="278"/>
    </location>
</feature>
<geneLocation type="plasmid" evidence="2 3">
    <name>unnamed1</name>
</geneLocation>
<dbReference type="Proteomes" id="UP000177515">
    <property type="component" value="Plasmid unnamed1"/>
</dbReference>
<keyword evidence="3" id="KW-1185">Reference proteome</keyword>
<reference evidence="2 3" key="1">
    <citation type="submission" date="2016-10" db="EMBL/GenBank/DDBJ databases">
        <title>Complete genome sequences of three Cupriavidus strains isolated from various Malaysian environments.</title>
        <authorList>
            <person name="Abdullah A.A.-A."/>
            <person name="Shafie N.A.H."/>
            <person name="Lau N.S."/>
        </authorList>
    </citation>
    <scope>NUCLEOTIDE SEQUENCE [LARGE SCALE GENOMIC DNA]</scope>
    <source>
        <strain evidence="2 3">USMAA1020</strain>
        <plasmid evidence="2 3">unnamed1</plasmid>
    </source>
</reference>
<dbReference type="EMBL" id="CP017756">
    <property type="protein sequence ID" value="AOZ11078.1"/>
    <property type="molecule type" value="Genomic_DNA"/>
</dbReference>
<protein>
    <submittedName>
        <fullName evidence="2">Uncharacterized protein</fullName>
    </submittedName>
</protein>
<keyword evidence="2" id="KW-0614">Plasmid</keyword>
<sequence length="278" mass="30636">MELDLAFASFSGMEGGNLSAAVWVCDVVPPFSGMPLEFALQAQHRPASWDSWYRRQHAEILPRLQTQFRIARVLAAAREATLPPGRPPVSAQEYFDRYLYAAHGNEFKLSLFPLPTHPDGKRPWTHIFGGHPTMGSKSKYERICRDGGRFPFIRGLRELHRPKVILCLGQRQREDYLRAFGFDNVPPTEAILQPADIPARLMVYEQAGTTLIVSPPFAGCQGLCSDTLLEALGGFVAKWLRAEDFRTTLAIATPQALPSAVDSPGQSSEPAASAFAAG</sequence>
<evidence type="ECO:0000313" key="3">
    <source>
        <dbReference type="Proteomes" id="UP000177515"/>
    </source>
</evidence>
<accession>A0ABM6FGL0</accession>
<name>A0ABM6FGL0_9BURK</name>
<evidence type="ECO:0000313" key="2">
    <source>
        <dbReference type="EMBL" id="AOZ11078.1"/>
    </source>
</evidence>
<gene>
    <name evidence="2" type="ORF">BKK80_34525</name>
</gene>